<evidence type="ECO:0008006" key="11">
    <source>
        <dbReference type="Google" id="ProtNLM"/>
    </source>
</evidence>
<evidence type="ECO:0000256" key="4">
    <source>
        <dbReference type="ARBA" id="ARBA00023136"/>
    </source>
</evidence>
<dbReference type="OrthoDB" id="77878at2759"/>
<reference evidence="8" key="1">
    <citation type="submission" date="2007-04" db="EMBL/GenBank/DDBJ databases">
        <title>Annotation of Pediculus humanus corporis strain USDA.</title>
        <authorList>
            <person name="Kirkness E."/>
            <person name="Hannick L."/>
            <person name="Hass B."/>
            <person name="Bruggner R."/>
            <person name="Lawson D."/>
            <person name="Bidwell S."/>
            <person name="Joardar V."/>
            <person name="Caler E."/>
            <person name="Walenz B."/>
            <person name="Inman J."/>
            <person name="Schobel S."/>
            <person name="Galinsky K."/>
            <person name="Amedeo P."/>
            <person name="Strausberg R."/>
        </authorList>
    </citation>
    <scope>NUCLEOTIDE SEQUENCE</scope>
    <source>
        <strain evidence="8">USDA</strain>
    </source>
</reference>
<dbReference type="VEuPathDB" id="VectorBase:PHUM025730"/>
<dbReference type="GO" id="GO:0005640">
    <property type="term" value="C:nuclear outer membrane"/>
    <property type="evidence" value="ECO:0007669"/>
    <property type="project" value="UniProtKB-SubCell"/>
</dbReference>
<dbReference type="GeneID" id="8238847"/>
<evidence type="ECO:0000256" key="1">
    <source>
        <dbReference type="ARBA" id="ARBA00007387"/>
    </source>
</evidence>
<sequence>MADSLEDLEFNIKFPTCTSKDLFNRNVNDNKELLLYNNEQEKLPVIILFGWTGCQDKYLAKYSSIYEKKGCITLRCIAPVSVIFLRHDKFPKLGEKLLHLIYQVSLDKHPIFFHMFSNGGAFFYQHVSFQMQKKQLKLQVKGAIFDSAPGERRFYSVYKALTAILGGPSWYNVPLGFCISVFLFTVFLILAILKGIKEFKKPQTDPLVLVNEPYNWPQLFIYSKNDSLVKFQDIEKFADKRKNMGIKIEKLCFDDSPHVQHLVTHREKYINTIMKFLQNCLDSSNVTKKKLY</sequence>
<protein>
    <recommendedName>
        <fullName evidence="11">Transmembrane protein 53</fullName>
    </recommendedName>
</protein>
<evidence type="ECO:0000313" key="8">
    <source>
        <dbReference type="EMBL" id="EEB10228.1"/>
    </source>
</evidence>
<dbReference type="HOGENOM" id="CLU_036503_1_0_1"/>
<dbReference type="InterPro" id="IPR008547">
    <property type="entry name" value="DUF829_TMEM53"/>
</dbReference>
<evidence type="ECO:0000256" key="7">
    <source>
        <dbReference type="SAM" id="Phobius"/>
    </source>
</evidence>
<dbReference type="Proteomes" id="UP000009046">
    <property type="component" value="Unassembled WGS sequence"/>
</dbReference>
<proteinExistence type="inferred from homology"/>
<dbReference type="SUPFAM" id="SSF53474">
    <property type="entry name" value="alpha/beta-Hydrolases"/>
    <property type="match status" value="1"/>
</dbReference>
<dbReference type="InParanoid" id="E0VA22"/>
<keyword evidence="4 7" id="KW-0472">Membrane</keyword>
<evidence type="ECO:0000256" key="6">
    <source>
        <dbReference type="ARBA" id="ARBA00034303"/>
    </source>
</evidence>
<gene>
    <name evidence="9" type="primary">8238847</name>
    <name evidence="8" type="ORF">Phum_PHUM025730</name>
</gene>
<dbReference type="PANTHER" id="PTHR12265:SF30">
    <property type="entry name" value="TRANSMEMBRANE PROTEIN 53"/>
    <property type="match status" value="1"/>
</dbReference>
<dbReference type="RefSeq" id="XP_002422966.1">
    <property type="nucleotide sequence ID" value="XM_002422921.1"/>
</dbReference>
<dbReference type="KEGG" id="phu:Phum_PHUM025730"/>
<keyword evidence="10" id="KW-1185">Reference proteome</keyword>
<dbReference type="Gene3D" id="3.40.50.1820">
    <property type="entry name" value="alpha/beta hydrolase"/>
    <property type="match status" value="1"/>
</dbReference>
<reference evidence="9" key="3">
    <citation type="submission" date="2021-02" db="UniProtKB">
        <authorList>
            <consortium name="EnsemblMetazoa"/>
        </authorList>
    </citation>
    <scope>IDENTIFICATION</scope>
    <source>
        <strain evidence="9">USDA</strain>
    </source>
</reference>
<comment type="subcellular location">
    <subcellularLocation>
        <location evidence="6">Nucleus outer membrane</location>
        <topology evidence="6">Single-pass membrane protein</topology>
    </subcellularLocation>
</comment>
<dbReference type="Pfam" id="PF05705">
    <property type="entry name" value="DUF829"/>
    <property type="match status" value="1"/>
</dbReference>
<keyword evidence="2 7" id="KW-0812">Transmembrane</keyword>
<dbReference type="AlphaFoldDB" id="E0VA22"/>
<dbReference type="FunCoup" id="E0VA22">
    <property type="interactions" value="62"/>
</dbReference>
<dbReference type="eggNOG" id="KOG2521">
    <property type="taxonomic scope" value="Eukaryota"/>
</dbReference>
<dbReference type="CTD" id="8238847"/>
<accession>E0VA22</accession>
<name>E0VA22_PEDHC</name>
<keyword evidence="5" id="KW-0539">Nucleus</keyword>
<dbReference type="InterPro" id="IPR029058">
    <property type="entry name" value="AB_hydrolase_fold"/>
</dbReference>
<reference evidence="8" key="2">
    <citation type="submission" date="2007-04" db="EMBL/GenBank/DDBJ databases">
        <title>The genome of the human body louse.</title>
        <authorList>
            <consortium name="The Human Body Louse Genome Consortium"/>
            <person name="Kirkness E."/>
            <person name="Walenz B."/>
            <person name="Hass B."/>
            <person name="Bruggner R."/>
            <person name="Strausberg R."/>
        </authorList>
    </citation>
    <scope>NUCLEOTIDE SEQUENCE</scope>
    <source>
        <strain evidence="8">USDA</strain>
    </source>
</reference>
<comment type="similarity">
    <text evidence="1">Belongs to the TMEM53 family.</text>
</comment>
<dbReference type="EMBL" id="DS235004">
    <property type="protein sequence ID" value="EEB10228.1"/>
    <property type="molecule type" value="Genomic_DNA"/>
</dbReference>
<evidence type="ECO:0000256" key="3">
    <source>
        <dbReference type="ARBA" id="ARBA00022989"/>
    </source>
</evidence>
<evidence type="ECO:0000256" key="2">
    <source>
        <dbReference type="ARBA" id="ARBA00022692"/>
    </source>
</evidence>
<feature type="transmembrane region" description="Helical" evidence="7">
    <location>
        <begin position="170"/>
        <end position="193"/>
    </location>
</feature>
<organism>
    <name type="scientific">Pediculus humanus subsp. corporis</name>
    <name type="common">Body louse</name>
    <dbReference type="NCBI Taxonomy" id="121224"/>
    <lineage>
        <taxon>Eukaryota</taxon>
        <taxon>Metazoa</taxon>
        <taxon>Ecdysozoa</taxon>
        <taxon>Arthropoda</taxon>
        <taxon>Hexapoda</taxon>
        <taxon>Insecta</taxon>
        <taxon>Pterygota</taxon>
        <taxon>Neoptera</taxon>
        <taxon>Paraneoptera</taxon>
        <taxon>Psocodea</taxon>
        <taxon>Troctomorpha</taxon>
        <taxon>Phthiraptera</taxon>
        <taxon>Anoplura</taxon>
        <taxon>Pediculidae</taxon>
        <taxon>Pediculus</taxon>
    </lineage>
</organism>
<dbReference type="EMBL" id="AAZO01000309">
    <property type="status" value="NOT_ANNOTATED_CDS"/>
    <property type="molecule type" value="Genomic_DNA"/>
</dbReference>
<evidence type="ECO:0000313" key="10">
    <source>
        <dbReference type="Proteomes" id="UP000009046"/>
    </source>
</evidence>
<evidence type="ECO:0000256" key="5">
    <source>
        <dbReference type="ARBA" id="ARBA00023242"/>
    </source>
</evidence>
<keyword evidence="3 7" id="KW-1133">Transmembrane helix</keyword>
<evidence type="ECO:0000313" key="9">
    <source>
        <dbReference type="EnsemblMetazoa" id="PHUM025730-PA"/>
    </source>
</evidence>
<dbReference type="PANTHER" id="PTHR12265">
    <property type="entry name" value="TRANSMEMBRANE PROTEIN 53"/>
    <property type="match status" value="1"/>
</dbReference>
<dbReference type="EnsemblMetazoa" id="PHUM025730-RA">
    <property type="protein sequence ID" value="PHUM025730-PA"/>
    <property type="gene ID" value="PHUM025730"/>
</dbReference>
<dbReference type="OMA" id="VECLFWR"/>